<keyword evidence="3 7" id="KW-0378">Hydrolase</keyword>
<dbReference type="GO" id="GO:0005524">
    <property type="term" value="F:ATP binding"/>
    <property type="evidence" value="ECO:0007669"/>
    <property type="project" value="UniProtKB-KW"/>
</dbReference>
<evidence type="ECO:0000256" key="8">
    <source>
        <dbReference type="SAM" id="MobiDB-lite"/>
    </source>
</evidence>
<dbReference type="InterPro" id="IPR011545">
    <property type="entry name" value="DEAD/DEAH_box_helicase_dom"/>
</dbReference>
<dbReference type="Pfam" id="PF00270">
    <property type="entry name" value="DEAD"/>
    <property type="match status" value="1"/>
</dbReference>
<dbReference type="EC" id="3.6.4.13" evidence="1"/>
<dbReference type="PANTHER" id="PTHR47958">
    <property type="entry name" value="ATP-DEPENDENT RNA HELICASE DBP3"/>
    <property type="match status" value="1"/>
</dbReference>
<dbReference type="AlphaFoldDB" id="A0A388M7I8"/>
<dbReference type="Gene3D" id="3.40.50.300">
    <property type="entry name" value="P-loop containing nucleotide triphosphate hydrolases"/>
    <property type="match status" value="2"/>
</dbReference>
<evidence type="ECO:0000259" key="10">
    <source>
        <dbReference type="PROSITE" id="PS51194"/>
    </source>
</evidence>
<comment type="similarity">
    <text evidence="7">Belongs to the DEAD box helicase family.</text>
</comment>
<evidence type="ECO:0000313" key="13">
    <source>
        <dbReference type="Proteomes" id="UP000265515"/>
    </source>
</evidence>
<dbReference type="FunFam" id="3.40.50.300:FF:000079">
    <property type="entry name" value="probable ATP-dependent RNA helicase DDX17"/>
    <property type="match status" value="1"/>
</dbReference>
<gene>
    <name evidence="12" type="ORF">CBR_g50854</name>
</gene>
<dbReference type="FunFam" id="3.40.50.300:FF:000008">
    <property type="entry name" value="ATP-dependent RNA helicase RhlB"/>
    <property type="match status" value="1"/>
</dbReference>
<dbReference type="PROSITE" id="PS51195">
    <property type="entry name" value="Q_MOTIF"/>
    <property type="match status" value="1"/>
</dbReference>
<sequence length="587" mass="63402">MSRYDSRYLDSTSYRDRKSDFGGGGLYGSWGGAVSHVGLAGAGGGGYLGGGAAAGGVPYNMGGPTHLGAVGGAYPAPRGPEWDADQGGGGGGGGGGSSNYSNNSSAKRELGSISLPKEQFDNLPAFEKNFYVEHPSVTALTDLDVAEYRRRRDISVEGTGVPKPIRTFDEASFPDYVLHEVLKAGFKEPTAIQSQGWPMALKGRDLVGLAETGSGKTLAYLLPAIVHVNAQPYLAPGDGPIVLVLAPTRELAVQIQQEANKFGTSSRIKSTCVYGGAPKGPQIRDLQKGVEVVIATPGRLIDMLESRVTNLRRVTYLVLDEADRMLDMGFEPQIRKIVNQIRPDRQTLYWSATWPREVEVLARQFLNNPYKVIIGSHNLKANHMIDQVVEIVSEHEKYPKLVKLLEQIMDGGRILIFMETKRGCDQVTRQLRMDGWPALSIHGDKSQAERDWVLSEFKAGKSPIMTATDVAARGLDVKDIKVVVNYDFPGTCEDYVHRIGRTGRAGARGTSYTFFTSGNAKHAKELIGILQEAGQKVNPQLMSMASMNRGGGGGFRDRGRGFGGRGYGGGFMQTGSNALPLGGPRRY</sequence>
<dbReference type="Gramene" id="GBG90510">
    <property type="protein sequence ID" value="GBG90510"/>
    <property type="gene ID" value="CBR_g50854"/>
</dbReference>
<evidence type="ECO:0000259" key="11">
    <source>
        <dbReference type="PROSITE" id="PS51195"/>
    </source>
</evidence>
<evidence type="ECO:0000256" key="3">
    <source>
        <dbReference type="ARBA" id="ARBA00022801"/>
    </source>
</evidence>
<keyword evidence="13" id="KW-1185">Reference proteome</keyword>
<feature type="domain" description="Helicase C-terminal" evidence="10">
    <location>
        <begin position="400"/>
        <end position="545"/>
    </location>
</feature>
<comment type="caution">
    <text evidence="12">The sequence shown here is derived from an EMBL/GenBank/DDBJ whole genome shotgun (WGS) entry which is preliminary data.</text>
</comment>
<dbReference type="Proteomes" id="UP000265515">
    <property type="component" value="Unassembled WGS sequence"/>
</dbReference>
<dbReference type="InterPro" id="IPR014014">
    <property type="entry name" value="RNA_helicase_DEAD_Q_motif"/>
</dbReference>
<dbReference type="CDD" id="cd18787">
    <property type="entry name" value="SF2_C_DEAD"/>
    <property type="match status" value="1"/>
</dbReference>
<dbReference type="CDD" id="cd17966">
    <property type="entry name" value="DEADc_DDX5_DDX17"/>
    <property type="match status" value="1"/>
</dbReference>
<dbReference type="SMART" id="SM00487">
    <property type="entry name" value="DEXDc"/>
    <property type="match status" value="1"/>
</dbReference>
<dbReference type="GO" id="GO:0016787">
    <property type="term" value="F:hydrolase activity"/>
    <property type="evidence" value="ECO:0007669"/>
    <property type="project" value="UniProtKB-KW"/>
</dbReference>
<evidence type="ECO:0000256" key="5">
    <source>
        <dbReference type="ARBA" id="ARBA00022840"/>
    </source>
</evidence>
<dbReference type="Pfam" id="PF00271">
    <property type="entry name" value="Helicase_C"/>
    <property type="match status" value="1"/>
</dbReference>
<keyword evidence="2 7" id="KW-0547">Nucleotide-binding</keyword>
<dbReference type="SMART" id="SM00490">
    <property type="entry name" value="HELICc"/>
    <property type="match status" value="1"/>
</dbReference>
<proteinExistence type="inferred from homology"/>
<dbReference type="OMA" id="SERDYVM"/>
<reference evidence="12 13" key="1">
    <citation type="journal article" date="2018" name="Cell">
        <title>The Chara Genome: Secondary Complexity and Implications for Plant Terrestrialization.</title>
        <authorList>
            <person name="Nishiyama T."/>
            <person name="Sakayama H."/>
            <person name="Vries J.D."/>
            <person name="Buschmann H."/>
            <person name="Saint-Marcoux D."/>
            <person name="Ullrich K.K."/>
            <person name="Haas F.B."/>
            <person name="Vanderstraeten L."/>
            <person name="Becker D."/>
            <person name="Lang D."/>
            <person name="Vosolsobe S."/>
            <person name="Rombauts S."/>
            <person name="Wilhelmsson P.K.I."/>
            <person name="Janitza P."/>
            <person name="Kern R."/>
            <person name="Heyl A."/>
            <person name="Rumpler F."/>
            <person name="Villalobos L.I.A.C."/>
            <person name="Clay J.M."/>
            <person name="Skokan R."/>
            <person name="Toyoda A."/>
            <person name="Suzuki Y."/>
            <person name="Kagoshima H."/>
            <person name="Schijlen E."/>
            <person name="Tajeshwar N."/>
            <person name="Catarino B."/>
            <person name="Hetherington A.J."/>
            <person name="Saltykova A."/>
            <person name="Bonnot C."/>
            <person name="Breuninger H."/>
            <person name="Symeonidi A."/>
            <person name="Radhakrishnan G.V."/>
            <person name="Van Nieuwerburgh F."/>
            <person name="Deforce D."/>
            <person name="Chang C."/>
            <person name="Karol K.G."/>
            <person name="Hedrich R."/>
            <person name="Ulvskov P."/>
            <person name="Glockner G."/>
            <person name="Delwiche C.F."/>
            <person name="Petrasek J."/>
            <person name="Van de Peer Y."/>
            <person name="Friml J."/>
            <person name="Beilby M."/>
            <person name="Dolan L."/>
            <person name="Kohara Y."/>
            <person name="Sugano S."/>
            <person name="Fujiyama A."/>
            <person name="Delaux P.-M."/>
            <person name="Quint M."/>
            <person name="TheiBen G."/>
            <person name="Hagemann M."/>
            <person name="Harholt J."/>
            <person name="Dunand C."/>
            <person name="Zachgo S."/>
            <person name="Langdale J."/>
            <person name="Maumus F."/>
            <person name="Straeten D.V.D."/>
            <person name="Gould S.B."/>
            <person name="Rensing S.A."/>
        </authorList>
    </citation>
    <scope>NUCLEOTIDE SEQUENCE [LARGE SCALE GENOMIC DNA]</scope>
    <source>
        <strain evidence="12 13">S276</strain>
    </source>
</reference>
<evidence type="ECO:0000256" key="6">
    <source>
        <dbReference type="PROSITE-ProRule" id="PRU00552"/>
    </source>
</evidence>
<feature type="short sequence motif" description="Q motif" evidence="6">
    <location>
        <begin position="166"/>
        <end position="194"/>
    </location>
</feature>
<dbReference type="STRING" id="69332.A0A388M7I8"/>
<dbReference type="InterPro" id="IPR027417">
    <property type="entry name" value="P-loop_NTPase"/>
</dbReference>
<dbReference type="PROSITE" id="PS00039">
    <property type="entry name" value="DEAD_ATP_HELICASE"/>
    <property type="match status" value="1"/>
</dbReference>
<dbReference type="InterPro" id="IPR000629">
    <property type="entry name" value="RNA-helicase_DEAD-box_CS"/>
</dbReference>
<dbReference type="GO" id="GO:0003724">
    <property type="term" value="F:RNA helicase activity"/>
    <property type="evidence" value="ECO:0007669"/>
    <property type="project" value="UniProtKB-EC"/>
</dbReference>
<accession>A0A388M7I8</accession>
<evidence type="ECO:0000256" key="2">
    <source>
        <dbReference type="ARBA" id="ARBA00022741"/>
    </source>
</evidence>
<dbReference type="EMBL" id="BFEA01000816">
    <property type="protein sequence ID" value="GBG90510.1"/>
    <property type="molecule type" value="Genomic_DNA"/>
</dbReference>
<evidence type="ECO:0000259" key="9">
    <source>
        <dbReference type="PROSITE" id="PS51192"/>
    </source>
</evidence>
<protein>
    <recommendedName>
        <fullName evidence="1">RNA helicase</fullName>
        <ecNumber evidence="1">3.6.4.13</ecNumber>
    </recommendedName>
</protein>
<feature type="domain" description="Helicase ATP-binding" evidence="9">
    <location>
        <begin position="197"/>
        <end position="372"/>
    </location>
</feature>
<evidence type="ECO:0000256" key="1">
    <source>
        <dbReference type="ARBA" id="ARBA00012552"/>
    </source>
</evidence>
<keyword evidence="5 7" id="KW-0067">ATP-binding</keyword>
<keyword evidence="4 7" id="KW-0347">Helicase</keyword>
<feature type="compositionally biased region" description="Gly residues" evidence="8">
    <location>
        <begin position="86"/>
        <end position="97"/>
    </location>
</feature>
<dbReference type="InterPro" id="IPR001650">
    <property type="entry name" value="Helicase_C-like"/>
</dbReference>
<feature type="region of interest" description="Disordered" evidence="8">
    <location>
        <begin position="1"/>
        <end position="20"/>
    </location>
</feature>
<dbReference type="GO" id="GO:0003676">
    <property type="term" value="F:nucleic acid binding"/>
    <property type="evidence" value="ECO:0007669"/>
    <property type="project" value="InterPro"/>
</dbReference>
<organism evidence="12 13">
    <name type="scientific">Chara braunii</name>
    <name type="common">Braun's stonewort</name>
    <dbReference type="NCBI Taxonomy" id="69332"/>
    <lineage>
        <taxon>Eukaryota</taxon>
        <taxon>Viridiplantae</taxon>
        <taxon>Streptophyta</taxon>
        <taxon>Charophyceae</taxon>
        <taxon>Charales</taxon>
        <taxon>Characeae</taxon>
        <taxon>Chara</taxon>
    </lineage>
</organism>
<dbReference type="InterPro" id="IPR014001">
    <property type="entry name" value="Helicase_ATP-bd"/>
</dbReference>
<dbReference type="PROSITE" id="PS51192">
    <property type="entry name" value="HELICASE_ATP_BIND_1"/>
    <property type="match status" value="1"/>
</dbReference>
<feature type="domain" description="DEAD-box RNA helicase Q" evidence="11">
    <location>
        <begin position="166"/>
        <end position="194"/>
    </location>
</feature>
<evidence type="ECO:0000256" key="7">
    <source>
        <dbReference type="RuleBase" id="RU000492"/>
    </source>
</evidence>
<evidence type="ECO:0000313" key="12">
    <source>
        <dbReference type="EMBL" id="GBG90510.1"/>
    </source>
</evidence>
<name>A0A388M7I8_CHABU</name>
<dbReference type="SUPFAM" id="SSF52540">
    <property type="entry name" value="P-loop containing nucleoside triphosphate hydrolases"/>
    <property type="match status" value="2"/>
</dbReference>
<dbReference type="PROSITE" id="PS51194">
    <property type="entry name" value="HELICASE_CTER"/>
    <property type="match status" value="1"/>
</dbReference>
<evidence type="ECO:0000256" key="4">
    <source>
        <dbReference type="ARBA" id="ARBA00022806"/>
    </source>
</evidence>
<dbReference type="OrthoDB" id="196131at2759"/>
<feature type="region of interest" description="Disordered" evidence="8">
    <location>
        <begin position="72"/>
        <end position="106"/>
    </location>
</feature>